<evidence type="ECO:0000313" key="3">
    <source>
        <dbReference type="Proteomes" id="UP001500804"/>
    </source>
</evidence>
<dbReference type="InterPro" id="IPR032466">
    <property type="entry name" value="Metal_Hydrolase"/>
</dbReference>
<dbReference type="RefSeq" id="WP_345612182.1">
    <property type="nucleotide sequence ID" value="NZ_BAABJO010000044.1"/>
</dbReference>
<keyword evidence="3" id="KW-1185">Reference proteome</keyword>
<dbReference type="Proteomes" id="UP001500804">
    <property type="component" value="Unassembled WGS sequence"/>
</dbReference>
<evidence type="ECO:0000259" key="1">
    <source>
        <dbReference type="Pfam" id="PF04909"/>
    </source>
</evidence>
<evidence type="ECO:0000313" key="2">
    <source>
        <dbReference type="EMBL" id="GAA5139661.1"/>
    </source>
</evidence>
<sequence>MVRVMRSDLAEHVAHLRLVDHHVHGAFTVDLDRAEFETHLNEGSPGPVPDWMTQFDSQLGFAIRRFGAPVLDLPAHAPADEYLARRTELGGRAVTERFLRAAGVSEWLVDTGYAADSILDVDGMAAASDGRAHPVVRLESLAEELAAEGVAGQDYADEFGARLEHATRDAVGVKSILAYRAGFDIDLSPPAPHAVADASRRWVDGIEHAPGGPRLVDPVLMRHGLHAAVQLGLPIQIHTGFGDRDLDLHRANPIHLLDFLRTPDVARVPIVLLHCYPYHREAGYLAQAFENVHFDVGLAINHVGVRSTQVVAESLELAPFAKQLYSSDAWGPPELHHLGAVLWRRAMTSVVGRWVEDGDWAADDALRVVDMIGRANALRVYGLG</sequence>
<gene>
    <name evidence="2" type="ORF">GCM10023320_76060</name>
</gene>
<organism evidence="2 3">
    <name type="scientific">Pseudonocardia adelaidensis</name>
    <dbReference type="NCBI Taxonomy" id="648754"/>
    <lineage>
        <taxon>Bacteria</taxon>
        <taxon>Bacillati</taxon>
        <taxon>Actinomycetota</taxon>
        <taxon>Actinomycetes</taxon>
        <taxon>Pseudonocardiales</taxon>
        <taxon>Pseudonocardiaceae</taxon>
        <taxon>Pseudonocardia</taxon>
    </lineage>
</organism>
<dbReference type="EMBL" id="BAABJO010000044">
    <property type="protein sequence ID" value="GAA5139661.1"/>
    <property type="molecule type" value="Genomic_DNA"/>
</dbReference>
<dbReference type="PANTHER" id="PTHR43383">
    <property type="entry name" value="NODULIN 6"/>
    <property type="match status" value="1"/>
</dbReference>
<dbReference type="PANTHER" id="PTHR43383:SF2">
    <property type="entry name" value="AMIDOHYDROLASE 2 FAMILY PROTEIN"/>
    <property type="match status" value="1"/>
</dbReference>
<accession>A0ABP9P8V8</accession>
<dbReference type="Pfam" id="PF04909">
    <property type="entry name" value="Amidohydro_2"/>
    <property type="match status" value="1"/>
</dbReference>
<dbReference type="Gene3D" id="3.20.20.140">
    <property type="entry name" value="Metal-dependent hydrolases"/>
    <property type="match status" value="1"/>
</dbReference>
<name>A0ABP9P8V8_9PSEU</name>
<protein>
    <submittedName>
        <fullName evidence="2">Amidohydrolase family protein</fullName>
    </submittedName>
</protein>
<reference evidence="3" key="1">
    <citation type="journal article" date="2019" name="Int. J. Syst. Evol. Microbiol.">
        <title>The Global Catalogue of Microorganisms (GCM) 10K type strain sequencing project: providing services to taxonomists for standard genome sequencing and annotation.</title>
        <authorList>
            <consortium name="The Broad Institute Genomics Platform"/>
            <consortium name="The Broad Institute Genome Sequencing Center for Infectious Disease"/>
            <person name="Wu L."/>
            <person name="Ma J."/>
        </authorList>
    </citation>
    <scope>NUCLEOTIDE SEQUENCE [LARGE SCALE GENOMIC DNA]</scope>
    <source>
        <strain evidence="3">JCM 18302</strain>
    </source>
</reference>
<proteinExistence type="predicted"/>
<dbReference type="SUPFAM" id="SSF51556">
    <property type="entry name" value="Metallo-dependent hydrolases"/>
    <property type="match status" value="1"/>
</dbReference>
<comment type="caution">
    <text evidence="2">The sequence shown here is derived from an EMBL/GenBank/DDBJ whole genome shotgun (WGS) entry which is preliminary data.</text>
</comment>
<dbReference type="InterPro" id="IPR006680">
    <property type="entry name" value="Amidohydro-rel"/>
</dbReference>
<feature type="domain" description="Amidohydrolase-related" evidence="1">
    <location>
        <begin position="132"/>
        <end position="383"/>
    </location>
</feature>